<dbReference type="EMBL" id="WEHX01000002">
    <property type="protein sequence ID" value="KAB7663125.1"/>
    <property type="molecule type" value="Genomic_DNA"/>
</dbReference>
<evidence type="ECO:0000313" key="4">
    <source>
        <dbReference type="Proteomes" id="UP000430564"/>
    </source>
</evidence>
<dbReference type="RefSeq" id="WP_152157396.1">
    <property type="nucleotide sequence ID" value="NZ_WEHX01000002.1"/>
</dbReference>
<keyword evidence="1" id="KW-1133">Transmembrane helix</keyword>
<dbReference type="PANTHER" id="PTHR38690">
    <property type="entry name" value="PROTEASE-RELATED"/>
    <property type="match status" value="1"/>
</dbReference>
<dbReference type="OrthoDB" id="8521382at2"/>
<evidence type="ECO:0000256" key="1">
    <source>
        <dbReference type="SAM" id="Phobius"/>
    </source>
</evidence>
<evidence type="ECO:0000313" key="3">
    <source>
        <dbReference type="EMBL" id="KAB7663125.1"/>
    </source>
</evidence>
<feature type="domain" description="YhdP central" evidence="2">
    <location>
        <begin position="22"/>
        <end position="1349"/>
    </location>
</feature>
<name>A0A6I1ERB8_9BURK</name>
<dbReference type="InterPro" id="IPR011836">
    <property type="entry name" value="YhdP"/>
</dbReference>
<sequence length="1368" mass="147310">MRPESPYREAQTGHSSSLRKWLGRAGWFLLAIWFIAGSAIVFSRWFFTTQFPKHLSQYEAMLGEATGIDVKAGRLQTGFTLLRPVITLEDVALSRRNGPVSLHLPKVQAELAWSSIWHLEPRFQTLIISAPTFNVRRLNEKTFNIGGFTLDVGGAAEPASSGEASRKTDIPALTWLLSQGRILIENGTFRYTDETLPEPLPEPLPVAVNRANIAFEQRLFDYRASLSGILQTDGIARPFDLRARLEKNIFSEKADPFTWKGEAYADFARVDFARIMQRIGFANVVRTGSGAARTWISFDSGRITRLLSDINLSRVRAQIAPELEKLNLSSLSGRVEFSEDAGGMHFRADRLAFQHGLSGSRFGPATITADCAKNAADDVSSCNFGASEVSIGTLAKIASSLPLPHDALNFLSERPISGILQEASASFHSDYKNPSNWSFAGVFRGITVPPGEDGLPGIRNLSGSVRTDTPGEFDITLDMHYGALYFPGVFRNPQLNVTSLTGRVKASIHSEVNLAFEDIKVANDDLAARAEGTWKNSGGAGSIDISGSVERGIGTSVIKYLPNVIGDPALDYVEAAIMGGRITGGRFVVRGPLDAFPWDGWNPAEGEFRIEGDVADGSMDFMPTRERTKDGKAWVRGGEFPVLNRVGAHLAFVGNRMTITGNSAKCGALSATDVKVEIPSFVSNPPLLTVDGKITGDFGEALGYLGRAGFLADLIGKPFEKSRGSGATEAVLSLRVPLGNGATEYSVDAALSQGTFAYQPFLPEVKNLSGKLTVSSKGISTPQVFRGSTAAGPVTASAQSDKNGVTLDIHSGAIPEDLQRLVDADWVTPWFGALSGKTEVRTRATIPWDSKKPLRIEGESSLEGLASELPEPLGKSAQAKIPAKFIYEHDGTHASLSVSASPLMNLNFGWQGEKLSRGYIGLGAPMRSVASGLEAAIRTEKLDLTRWTELWEKLQKPTAAPQREASAAGAVPDISKLDFYAGNVTWKDQSLGTIDGVWRQLPGLWHLRVHSDMAMGQAEYAYETTNAAPRLTLKLNSLRLPEIAEDKTTSVPTGTGTLPLSAAVPPKNNSGIAGALEKLPLLPDLRIVIDELVYGRRNVGKLEVSADNRVAPEGGRDWTLNALTIRNAGGTLTSSGRWHRVSMDDPGRSTLNSVIDVKDAGNVLSSLDIKGVLREAPGEAKLNLSWIGRPSGFNLQTLSGEVSAHTGAGQLLQVEPGAGRLLSLLSMQHLLRRLTLDFRDVISQGFRFDSFSTSSEIENGVIHVKRTTIAGSAATVVTSGDVDLVNNILDLKALVLPSINAEGASLALAIANPAVGLGTLLAQWVLKDQISNFLSTEYEVKGSIDDPTIEKIPFAQRQAGSGTQRRNP</sequence>
<dbReference type="NCBIfam" id="TIGR02099">
    <property type="entry name" value="YhdP family protein"/>
    <property type="match status" value="1"/>
</dbReference>
<evidence type="ECO:0000259" key="2">
    <source>
        <dbReference type="Pfam" id="PF13116"/>
    </source>
</evidence>
<organism evidence="3 4">
    <name type="scientific">Sutterella seckii</name>
    <dbReference type="NCBI Taxonomy" id="1944635"/>
    <lineage>
        <taxon>Bacteria</taxon>
        <taxon>Pseudomonadati</taxon>
        <taxon>Pseudomonadota</taxon>
        <taxon>Betaproteobacteria</taxon>
        <taxon>Burkholderiales</taxon>
        <taxon>Sutterellaceae</taxon>
        <taxon>Sutterella</taxon>
    </lineage>
</organism>
<keyword evidence="1" id="KW-0812">Transmembrane</keyword>
<feature type="transmembrane region" description="Helical" evidence="1">
    <location>
        <begin position="21"/>
        <end position="47"/>
    </location>
</feature>
<protein>
    <submittedName>
        <fullName evidence="3">TIGR02099 family protein</fullName>
    </submittedName>
</protein>
<reference evidence="3 4" key="1">
    <citation type="submission" date="2019-10" db="EMBL/GenBank/DDBJ databases">
        <title>Genome diversity of Sutterella seckii.</title>
        <authorList>
            <person name="Chaplin A.V."/>
            <person name="Sokolova S.R."/>
            <person name="Mosin K.A."/>
            <person name="Ivanova E.L."/>
            <person name="Kochetkova T.O."/>
            <person name="Goltsov A.Y."/>
            <person name="Trofimov D.Y."/>
            <person name="Efimov B.A."/>
        </authorList>
    </citation>
    <scope>NUCLEOTIDE SEQUENCE [LARGE SCALE GENOMIC DNA]</scope>
    <source>
        <strain evidence="3 4">ASD393</strain>
    </source>
</reference>
<gene>
    <name evidence="3" type="ORF">GBM95_01080</name>
</gene>
<dbReference type="Pfam" id="PF13116">
    <property type="entry name" value="YhdP"/>
    <property type="match status" value="1"/>
</dbReference>
<proteinExistence type="predicted"/>
<dbReference type="PANTHER" id="PTHR38690:SF1">
    <property type="entry name" value="PROTEASE"/>
    <property type="match status" value="1"/>
</dbReference>
<dbReference type="Proteomes" id="UP000430564">
    <property type="component" value="Unassembled WGS sequence"/>
</dbReference>
<comment type="caution">
    <text evidence="3">The sequence shown here is derived from an EMBL/GenBank/DDBJ whole genome shotgun (WGS) entry which is preliminary data.</text>
</comment>
<keyword evidence="1" id="KW-0472">Membrane</keyword>
<dbReference type="InterPro" id="IPR025263">
    <property type="entry name" value="YhdP_central"/>
</dbReference>
<accession>A0A6I1ERB8</accession>